<reference evidence="1 2" key="1">
    <citation type="submission" date="2018-08" db="EMBL/GenBank/DDBJ databases">
        <title>Genomic Encyclopedia of Archaeal and Bacterial Type Strains, Phase II (KMG-II): from individual species to whole genera.</title>
        <authorList>
            <person name="Goeker M."/>
        </authorList>
    </citation>
    <scope>NUCLEOTIDE SEQUENCE [LARGE SCALE GENOMIC DNA]</scope>
    <source>
        <strain evidence="1 2">DSM 17099</strain>
    </source>
</reference>
<evidence type="ECO:0000313" key="1">
    <source>
        <dbReference type="EMBL" id="REF68706.1"/>
    </source>
</evidence>
<gene>
    <name evidence="1" type="ORF">BDD41_3775</name>
</gene>
<dbReference type="EMBL" id="QTUJ01000003">
    <property type="protein sequence ID" value="REF68706.1"/>
    <property type="molecule type" value="Genomic_DNA"/>
</dbReference>
<comment type="caution">
    <text evidence="1">The sequence shown here is derived from an EMBL/GenBank/DDBJ whole genome shotgun (WGS) entry which is preliminary data.</text>
</comment>
<dbReference type="Pfam" id="PF13279">
    <property type="entry name" value="4HBT_2"/>
    <property type="match status" value="1"/>
</dbReference>
<proteinExistence type="predicted"/>
<organism evidence="1 2">
    <name type="scientific">Paracoccus versutus</name>
    <name type="common">Thiobacillus versutus</name>
    <dbReference type="NCBI Taxonomy" id="34007"/>
    <lineage>
        <taxon>Bacteria</taxon>
        <taxon>Pseudomonadati</taxon>
        <taxon>Pseudomonadota</taxon>
        <taxon>Alphaproteobacteria</taxon>
        <taxon>Rhodobacterales</taxon>
        <taxon>Paracoccaceae</taxon>
        <taxon>Paracoccus</taxon>
    </lineage>
</organism>
<accession>A0A3D9XDQ9</accession>
<protein>
    <submittedName>
        <fullName evidence="1">Acyl-CoA thioester hydrolase</fullName>
    </submittedName>
</protein>
<dbReference type="RefSeq" id="WP_116222651.1">
    <property type="nucleotide sequence ID" value="NZ_CP038197.1"/>
</dbReference>
<evidence type="ECO:0000313" key="2">
    <source>
        <dbReference type="Proteomes" id="UP000256941"/>
    </source>
</evidence>
<dbReference type="Gene3D" id="3.10.129.10">
    <property type="entry name" value="Hotdog Thioesterase"/>
    <property type="match status" value="2"/>
</dbReference>
<name>A0A3D9XDQ9_PARVE</name>
<dbReference type="SUPFAM" id="SSF54637">
    <property type="entry name" value="Thioesterase/thiol ester dehydrase-isomerase"/>
    <property type="match status" value="2"/>
</dbReference>
<dbReference type="Proteomes" id="UP000256941">
    <property type="component" value="Unassembled WGS sequence"/>
</dbReference>
<dbReference type="AlphaFoldDB" id="A0A3D9XDQ9"/>
<dbReference type="GO" id="GO:0016787">
    <property type="term" value="F:hydrolase activity"/>
    <property type="evidence" value="ECO:0007669"/>
    <property type="project" value="UniProtKB-KW"/>
</dbReference>
<sequence>MDDNTDPAAFAVPTLQTRVESWECDFNDHWNARYYSRSFQMAAETVAALAGGENPGMAAIALRVIRFHRELRAGAAVEIRSLRVADGPHAGAAVHLLSSAGALSATAFDLPGTGASRLPAIRSGLLATALPRGDILAKLAATSRPGDHLTMSGPVRPDDLDHRGALLYETIIRRVGHGMYDRLALAGLTPEFTRDTGIGRMAAQSSVRPVHRPCPPGTVLRVRSRISQVGAKIFSTWHCLEAADGTALAHIAHDMLAVDLERRRAVTPPAFLQDAVG</sequence>
<keyword evidence="1" id="KW-0378">Hydrolase</keyword>
<dbReference type="InterPro" id="IPR029069">
    <property type="entry name" value="HotDog_dom_sf"/>
</dbReference>